<evidence type="ECO:0000256" key="1">
    <source>
        <dbReference type="ARBA" id="ARBA00022729"/>
    </source>
</evidence>
<feature type="signal peptide" evidence="3">
    <location>
        <begin position="1"/>
        <end position="29"/>
    </location>
</feature>
<feature type="chain" id="PRO_5046154588" evidence="3">
    <location>
        <begin position="30"/>
        <end position="346"/>
    </location>
</feature>
<name>A0ABT5BWU1_9BACT</name>
<dbReference type="InterPro" id="IPR029046">
    <property type="entry name" value="LolA/LolB/LppX"/>
</dbReference>
<feature type="compositionally biased region" description="Low complexity" evidence="2">
    <location>
        <begin position="56"/>
        <end position="90"/>
    </location>
</feature>
<keyword evidence="4" id="KW-0449">Lipoprotein</keyword>
<evidence type="ECO:0000256" key="3">
    <source>
        <dbReference type="SAM" id="SignalP"/>
    </source>
</evidence>
<dbReference type="Pfam" id="PF03548">
    <property type="entry name" value="LolA"/>
    <property type="match status" value="1"/>
</dbReference>
<feature type="compositionally biased region" description="Low complexity" evidence="2">
    <location>
        <begin position="25"/>
        <end position="48"/>
    </location>
</feature>
<dbReference type="InterPro" id="IPR004564">
    <property type="entry name" value="OM_lipoprot_carrier_LolA-like"/>
</dbReference>
<dbReference type="RefSeq" id="WP_272095489.1">
    <property type="nucleotide sequence ID" value="NZ_JAQNDK010000001.1"/>
</dbReference>
<evidence type="ECO:0000313" key="4">
    <source>
        <dbReference type="EMBL" id="MDC0678650.1"/>
    </source>
</evidence>
<dbReference type="EMBL" id="JAQNDK010000001">
    <property type="protein sequence ID" value="MDC0678650.1"/>
    <property type="molecule type" value="Genomic_DNA"/>
</dbReference>
<dbReference type="CDD" id="cd16325">
    <property type="entry name" value="LolA"/>
    <property type="match status" value="1"/>
</dbReference>
<reference evidence="4 5" key="1">
    <citation type="submission" date="2023-01" db="EMBL/GenBank/DDBJ databases">
        <title>Minimal conservation of predation-associated metabolite biosynthetic gene clusters underscores biosynthetic potential of Myxococcota including descriptions for ten novel species: Archangium lansinium sp. nov., Myxococcus landrumus sp. nov., Nannocystis bai.</title>
        <authorList>
            <person name="Ahearne A."/>
            <person name="Stevens C."/>
            <person name="Dowd S."/>
        </authorList>
    </citation>
    <scope>NUCLEOTIDE SEQUENCE [LARGE SCALE GENOMIC DNA]</scope>
    <source>
        <strain evidence="4 5">WIWO2</strain>
    </source>
</reference>
<dbReference type="PANTHER" id="PTHR35869:SF1">
    <property type="entry name" value="OUTER-MEMBRANE LIPOPROTEIN CARRIER PROTEIN"/>
    <property type="match status" value="1"/>
</dbReference>
<dbReference type="Proteomes" id="UP001217485">
    <property type="component" value="Unassembled WGS sequence"/>
</dbReference>
<accession>A0ABT5BWU1</accession>
<organism evidence="4 5">
    <name type="scientific">Sorangium atrum</name>
    <dbReference type="NCBI Taxonomy" id="2995308"/>
    <lineage>
        <taxon>Bacteria</taxon>
        <taxon>Pseudomonadati</taxon>
        <taxon>Myxococcota</taxon>
        <taxon>Polyangia</taxon>
        <taxon>Polyangiales</taxon>
        <taxon>Polyangiaceae</taxon>
        <taxon>Sorangium</taxon>
    </lineage>
</organism>
<keyword evidence="1 3" id="KW-0732">Signal</keyword>
<gene>
    <name evidence="4" type="ORF">POL72_12975</name>
</gene>
<protein>
    <submittedName>
        <fullName evidence="4">Outer membrane lipoprotein carrier protein LolA</fullName>
    </submittedName>
</protein>
<evidence type="ECO:0000313" key="5">
    <source>
        <dbReference type="Proteomes" id="UP001217485"/>
    </source>
</evidence>
<feature type="region of interest" description="Disordered" evidence="2">
    <location>
        <begin position="25"/>
        <end position="149"/>
    </location>
</feature>
<comment type="caution">
    <text evidence="4">The sequence shown here is derived from an EMBL/GenBank/DDBJ whole genome shotgun (WGS) entry which is preliminary data.</text>
</comment>
<evidence type="ECO:0000256" key="2">
    <source>
        <dbReference type="SAM" id="MobiDB-lite"/>
    </source>
</evidence>
<sequence length="346" mass="35213">MNRLRLVALVPAAALVVAACDAPPAPVGAAPDASPSAAAPALPQSAAAPPQPADAPPQASAPTAADGAGAPATTDAAGGRASADAGAPAEDAGRKRDDAGAATAGRDAGPLAGDAAARDAGGGRAEATAATSAPAPGTAAPPSVPPAAAGSADAVAAEVDAIFVGKKTYSARFKQEHTQKVSGAVKKQSGTLSVQKPDRISFRYDPPNQNRIVSDGVSLKIYVAEDRQMFVTPVQNSEYPGALSFLMGHGLRPSFTFTFNEKAQFEGGPVLVGKPRSPTPHYEFVMFYIDKALLAKKDPGVVRRVLIVDAQGNRNRFDFENASQPASIDPAEFQFTAPPGTDVKQN</sequence>
<feature type="compositionally biased region" description="Low complexity" evidence="2">
    <location>
        <begin position="100"/>
        <end position="149"/>
    </location>
</feature>
<proteinExistence type="predicted"/>
<dbReference type="PANTHER" id="PTHR35869">
    <property type="entry name" value="OUTER-MEMBRANE LIPOPROTEIN CARRIER PROTEIN"/>
    <property type="match status" value="1"/>
</dbReference>
<dbReference type="SUPFAM" id="SSF89392">
    <property type="entry name" value="Prokaryotic lipoproteins and lipoprotein localization factors"/>
    <property type="match status" value="1"/>
</dbReference>
<dbReference type="Gene3D" id="2.50.20.10">
    <property type="entry name" value="Lipoprotein localisation LolA/LolB/LppX"/>
    <property type="match status" value="1"/>
</dbReference>
<dbReference type="PROSITE" id="PS51257">
    <property type="entry name" value="PROKAR_LIPOPROTEIN"/>
    <property type="match status" value="1"/>
</dbReference>
<keyword evidence="5" id="KW-1185">Reference proteome</keyword>